<keyword evidence="2" id="KW-1185">Reference proteome</keyword>
<dbReference type="AlphaFoldDB" id="U4LN95"/>
<dbReference type="GO" id="GO:0020037">
    <property type="term" value="F:heme binding"/>
    <property type="evidence" value="ECO:0007669"/>
    <property type="project" value="InterPro"/>
</dbReference>
<dbReference type="GO" id="GO:0016705">
    <property type="term" value="F:oxidoreductase activity, acting on paired donors, with incorporation or reduction of molecular oxygen"/>
    <property type="evidence" value="ECO:0007669"/>
    <property type="project" value="InterPro"/>
</dbReference>
<dbReference type="EMBL" id="HF936056">
    <property type="protein sequence ID" value="CCX33413.1"/>
    <property type="molecule type" value="Genomic_DNA"/>
</dbReference>
<gene>
    <name evidence="1" type="ORF">PCON_01094</name>
</gene>
<sequence length="157" mass="18141">MQCIDAFLGQLRERGTVDMNDWALFLTFDSMGLSVFNQTYGMLKTGEWHPEVYKQKKNMSFLELGLTVPWLVRMKADIPKRTTSVSRVLSWYYEQMDKKIAEFTAGKEPTDFAAMLLADKNYGYGKMHIDAHHDDCRLIILAGGFVPIRSRNSYGRR</sequence>
<keyword evidence="1" id="KW-0503">Monooxygenase</keyword>
<organism evidence="1 2">
    <name type="scientific">Pyronema omphalodes (strain CBS 100304)</name>
    <name type="common">Pyronema confluens</name>
    <dbReference type="NCBI Taxonomy" id="1076935"/>
    <lineage>
        <taxon>Eukaryota</taxon>
        <taxon>Fungi</taxon>
        <taxon>Dikarya</taxon>
        <taxon>Ascomycota</taxon>
        <taxon>Pezizomycotina</taxon>
        <taxon>Pezizomycetes</taxon>
        <taxon>Pezizales</taxon>
        <taxon>Pyronemataceae</taxon>
        <taxon>Pyronema</taxon>
    </lineage>
</organism>
<reference evidence="1 2" key="1">
    <citation type="journal article" date="2013" name="PLoS Genet.">
        <title>The genome and development-dependent transcriptomes of Pyronema confluens: a window into fungal evolution.</title>
        <authorList>
            <person name="Traeger S."/>
            <person name="Altegoer F."/>
            <person name="Freitag M."/>
            <person name="Gabaldon T."/>
            <person name="Kempken F."/>
            <person name="Kumar A."/>
            <person name="Marcet-Houben M."/>
            <person name="Poggeler S."/>
            <person name="Stajich J.E."/>
            <person name="Nowrousian M."/>
        </authorList>
    </citation>
    <scope>NUCLEOTIDE SEQUENCE [LARGE SCALE GENOMIC DNA]</scope>
    <source>
        <strain evidence="2">CBS 100304</strain>
        <tissue evidence="1">Vegetative mycelium</tissue>
    </source>
</reference>
<dbReference type="STRING" id="1076935.U4LN95"/>
<accession>U4LN95</accession>
<keyword evidence="1" id="KW-0560">Oxidoreductase</keyword>
<proteinExistence type="predicted"/>
<protein>
    <submittedName>
        <fullName evidence="1">Similar to benzoate 4-monooxygenase cytochrome P450, putative [Talaromyces stipitatus ATCC 10500] acc. no. XP_002483484</fullName>
    </submittedName>
</protein>
<dbReference type="GO" id="GO:0004497">
    <property type="term" value="F:monooxygenase activity"/>
    <property type="evidence" value="ECO:0007669"/>
    <property type="project" value="UniProtKB-KW"/>
</dbReference>
<evidence type="ECO:0000313" key="2">
    <source>
        <dbReference type="Proteomes" id="UP000018144"/>
    </source>
</evidence>
<dbReference type="Proteomes" id="UP000018144">
    <property type="component" value="Unassembled WGS sequence"/>
</dbReference>
<dbReference type="Gene3D" id="1.10.630.10">
    <property type="entry name" value="Cytochrome P450"/>
    <property type="match status" value="1"/>
</dbReference>
<dbReference type="InterPro" id="IPR036396">
    <property type="entry name" value="Cyt_P450_sf"/>
</dbReference>
<evidence type="ECO:0000313" key="1">
    <source>
        <dbReference type="EMBL" id="CCX33413.1"/>
    </source>
</evidence>
<dbReference type="SUPFAM" id="SSF48264">
    <property type="entry name" value="Cytochrome P450"/>
    <property type="match status" value="1"/>
</dbReference>
<name>U4LN95_PYROM</name>
<dbReference type="GO" id="GO:0005506">
    <property type="term" value="F:iron ion binding"/>
    <property type="evidence" value="ECO:0007669"/>
    <property type="project" value="InterPro"/>
</dbReference>